<dbReference type="InterPro" id="IPR036412">
    <property type="entry name" value="HAD-like_sf"/>
</dbReference>
<dbReference type="GO" id="GO:0016787">
    <property type="term" value="F:hydrolase activity"/>
    <property type="evidence" value="ECO:0007669"/>
    <property type="project" value="UniProtKB-KW"/>
</dbReference>
<dbReference type="Gene3D" id="3.40.50.1000">
    <property type="entry name" value="HAD superfamily/HAD-like"/>
    <property type="match status" value="1"/>
</dbReference>
<name>A0A0T5NPI4_9RHOB</name>
<dbReference type="STRING" id="1641875.XM53_19130"/>
<proteinExistence type="predicted"/>
<organism evidence="2 3">
    <name type="scientific">Roseovarius atlanticus</name>
    <dbReference type="NCBI Taxonomy" id="1641875"/>
    <lineage>
        <taxon>Bacteria</taxon>
        <taxon>Pseudomonadati</taxon>
        <taxon>Pseudomonadota</taxon>
        <taxon>Alphaproteobacteria</taxon>
        <taxon>Rhodobacterales</taxon>
        <taxon>Roseobacteraceae</taxon>
        <taxon>Roseovarius</taxon>
    </lineage>
</organism>
<evidence type="ECO:0000256" key="1">
    <source>
        <dbReference type="ARBA" id="ARBA00022801"/>
    </source>
</evidence>
<dbReference type="PATRIC" id="fig|1641875.4.peg.2358"/>
<dbReference type="Pfam" id="PF00702">
    <property type="entry name" value="Hydrolase"/>
    <property type="match status" value="1"/>
</dbReference>
<gene>
    <name evidence="2" type="ORF">XM53_19130</name>
</gene>
<dbReference type="OrthoDB" id="9785638at2"/>
<dbReference type="NCBIfam" id="TIGR01493">
    <property type="entry name" value="HAD-SF-IA-v2"/>
    <property type="match status" value="1"/>
</dbReference>
<dbReference type="InterPro" id="IPR051540">
    <property type="entry name" value="S-2-haloacid_dehalogenase"/>
</dbReference>
<evidence type="ECO:0000313" key="3">
    <source>
        <dbReference type="Proteomes" id="UP000051295"/>
    </source>
</evidence>
<accession>A0A0T5NPI4</accession>
<dbReference type="PANTHER" id="PTHR43316:SF3">
    <property type="entry name" value="HALOACID DEHALOGENASE, TYPE II (AFU_ORTHOLOGUE AFUA_2G07750)-RELATED"/>
    <property type="match status" value="1"/>
</dbReference>
<dbReference type="SUPFAM" id="SSF56784">
    <property type="entry name" value="HAD-like"/>
    <property type="match status" value="1"/>
</dbReference>
<keyword evidence="1" id="KW-0378">Hydrolase</keyword>
<reference evidence="2 3" key="1">
    <citation type="submission" date="2015-04" db="EMBL/GenBank/DDBJ databases">
        <title>The draft genome sequence of Roseovarius sp.R12b.</title>
        <authorList>
            <person name="Li G."/>
            <person name="Lai Q."/>
            <person name="Shao Z."/>
            <person name="Yan P."/>
        </authorList>
    </citation>
    <scope>NUCLEOTIDE SEQUENCE [LARGE SCALE GENOMIC DNA]</scope>
    <source>
        <strain evidence="2 3">R12B</strain>
    </source>
</reference>
<dbReference type="InterPro" id="IPR006439">
    <property type="entry name" value="HAD-SF_hydro_IA"/>
</dbReference>
<dbReference type="EMBL" id="LAXJ01000026">
    <property type="protein sequence ID" value="KRS10856.1"/>
    <property type="molecule type" value="Genomic_DNA"/>
</dbReference>
<evidence type="ECO:0000313" key="2">
    <source>
        <dbReference type="EMBL" id="KRS10856.1"/>
    </source>
</evidence>
<dbReference type="InterPro" id="IPR023214">
    <property type="entry name" value="HAD_sf"/>
</dbReference>
<keyword evidence="3" id="KW-1185">Reference proteome</keyword>
<dbReference type="PANTHER" id="PTHR43316">
    <property type="entry name" value="HYDROLASE, HALOACID DELAHOGENASE-RELATED"/>
    <property type="match status" value="1"/>
</dbReference>
<dbReference type="Gene3D" id="1.10.150.750">
    <property type="match status" value="1"/>
</dbReference>
<dbReference type="AlphaFoldDB" id="A0A0T5NPI4"/>
<sequence>MTQTTATKPLSAFSYVSFDVVGTLIDFESAIIGAIESIASEAGVQLDREEVLSLYGAARRAPEAGLFPDDLGRCYAGIAAKFGLPDTPELRSRVIEAVGEAEPFADSVEALESLAARFRLIAMTNARRWAFEKYEAKLGHPFWASFTTDDTGTEKPDPAFFHKVFAFVEEKGGTTGGILHTAQSQYHDIGVSRQLGMTNAWIERRHGQAGYGGTIAPESFTEPDYHFKSLGELADAVARDAGP</sequence>
<dbReference type="RefSeq" id="WP_057796272.1">
    <property type="nucleotide sequence ID" value="NZ_LAXJ01000026.1"/>
</dbReference>
<dbReference type="Proteomes" id="UP000051295">
    <property type="component" value="Unassembled WGS sequence"/>
</dbReference>
<comment type="caution">
    <text evidence="2">The sequence shown here is derived from an EMBL/GenBank/DDBJ whole genome shotgun (WGS) entry which is preliminary data.</text>
</comment>
<protein>
    <submittedName>
        <fullName evidence="2">2-haloalkanoic acid dehalogenase</fullName>
    </submittedName>
</protein>